<reference evidence="1" key="1">
    <citation type="submission" date="2021-11" db="EMBL/GenBank/DDBJ databases">
        <authorList>
            <consortium name="Genoscope - CEA"/>
            <person name="William W."/>
        </authorList>
    </citation>
    <scope>NUCLEOTIDE SEQUENCE</scope>
</reference>
<evidence type="ECO:0000313" key="1">
    <source>
        <dbReference type="EMBL" id="CAH0380079.1"/>
    </source>
</evidence>
<dbReference type="AlphaFoldDB" id="A0A8J2T3G4"/>
<comment type="caution">
    <text evidence="1">The sequence shown here is derived from an EMBL/GenBank/DDBJ whole genome shotgun (WGS) entry which is preliminary data.</text>
</comment>
<sequence length="167" mass="18513">MPDAVAGKARAKSRLHWWRFQPDARSRRECGPHIGRHPMGRCRCFLSQIVEGYTYYDTRRCGGPIGAIRGSQRLSSVIFHGFCPFSLRDAAQSLPRLLPRVDRLLWPFFVSEFVARGCPRVELRAKNPKKTECGCSSGLSNPLARPLGLASCCKSLGPNRGTGNPAT</sequence>
<evidence type="ECO:0000313" key="2">
    <source>
        <dbReference type="Proteomes" id="UP000789595"/>
    </source>
</evidence>
<proteinExistence type="predicted"/>
<accession>A0A8J2T3G4</accession>
<dbReference type="EMBL" id="CAKKNE010000006">
    <property type="protein sequence ID" value="CAH0380079.1"/>
    <property type="molecule type" value="Genomic_DNA"/>
</dbReference>
<organism evidence="1 2">
    <name type="scientific">Pelagomonas calceolata</name>
    <dbReference type="NCBI Taxonomy" id="35677"/>
    <lineage>
        <taxon>Eukaryota</taxon>
        <taxon>Sar</taxon>
        <taxon>Stramenopiles</taxon>
        <taxon>Ochrophyta</taxon>
        <taxon>Pelagophyceae</taxon>
        <taxon>Pelagomonadales</taxon>
        <taxon>Pelagomonadaceae</taxon>
        <taxon>Pelagomonas</taxon>
    </lineage>
</organism>
<protein>
    <submittedName>
        <fullName evidence="1">Uncharacterized protein</fullName>
    </submittedName>
</protein>
<name>A0A8J2T3G4_9STRA</name>
<gene>
    <name evidence="1" type="ORF">PECAL_6P17170</name>
</gene>
<dbReference type="Proteomes" id="UP000789595">
    <property type="component" value="Unassembled WGS sequence"/>
</dbReference>
<keyword evidence="2" id="KW-1185">Reference proteome</keyword>